<evidence type="ECO:0000313" key="2">
    <source>
        <dbReference type="EMBL" id="SEQ69343.1"/>
    </source>
</evidence>
<keyword evidence="1" id="KW-0732">Signal</keyword>
<evidence type="ECO:0008006" key="4">
    <source>
        <dbReference type="Google" id="ProtNLM"/>
    </source>
</evidence>
<accession>A0A1H9I454</accession>
<dbReference type="OrthoDB" id="9157092at2"/>
<evidence type="ECO:0000313" key="3">
    <source>
        <dbReference type="Proteomes" id="UP000199766"/>
    </source>
</evidence>
<gene>
    <name evidence="2" type="ORF">SAMN02982919_01012</name>
</gene>
<sequence length="105" mass="11962">MAIAAAAWLLCATLAARFWWQSPQGRLLWDGYHWGWTPSSGTASGPGSAHIHLDWQHSLWVRWQSDDRTQVCWFWLEQRHAPAQWADLRRALHAPPAPPPSTSTP</sequence>
<feature type="signal peptide" evidence="1">
    <location>
        <begin position="1"/>
        <end position="17"/>
    </location>
</feature>
<dbReference type="RefSeq" id="WP_091453805.1">
    <property type="nucleotide sequence ID" value="NZ_FOGD01000002.1"/>
</dbReference>
<feature type="chain" id="PRO_5011669228" description="Toxin CptA" evidence="1">
    <location>
        <begin position="18"/>
        <end position="105"/>
    </location>
</feature>
<name>A0A1H9I454_9BURK</name>
<dbReference type="Proteomes" id="UP000199766">
    <property type="component" value="Unassembled WGS sequence"/>
</dbReference>
<dbReference type="AlphaFoldDB" id="A0A1H9I454"/>
<reference evidence="2 3" key="1">
    <citation type="submission" date="2016-10" db="EMBL/GenBank/DDBJ databases">
        <authorList>
            <person name="de Groot N.N."/>
        </authorList>
    </citation>
    <scope>NUCLEOTIDE SEQUENCE [LARGE SCALE GENOMIC DNA]</scope>
    <source>
        <strain evidence="2 3">ATCC 35958</strain>
    </source>
</reference>
<proteinExistence type="predicted"/>
<protein>
    <recommendedName>
        <fullName evidence="4">Toxin CptA</fullName>
    </recommendedName>
</protein>
<evidence type="ECO:0000256" key="1">
    <source>
        <dbReference type="SAM" id="SignalP"/>
    </source>
</evidence>
<dbReference type="EMBL" id="FOGD01000002">
    <property type="protein sequence ID" value="SEQ69343.1"/>
    <property type="molecule type" value="Genomic_DNA"/>
</dbReference>
<organism evidence="2 3">
    <name type="scientific">Giesbergeria anulus</name>
    <dbReference type="NCBI Taxonomy" id="180197"/>
    <lineage>
        <taxon>Bacteria</taxon>
        <taxon>Pseudomonadati</taxon>
        <taxon>Pseudomonadota</taxon>
        <taxon>Betaproteobacteria</taxon>
        <taxon>Burkholderiales</taxon>
        <taxon>Comamonadaceae</taxon>
        <taxon>Giesbergeria</taxon>
    </lineage>
</organism>
<dbReference type="STRING" id="180197.SAMN02982919_01012"/>
<keyword evidence="3" id="KW-1185">Reference proteome</keyword>